<dbReference type="InterPro" id="IPR000683">
    <property type="entry name" value="Gfo/Idh/MocA-like_OxRdtase_N"/>
</dbReference>
<proteinExistence type="predicted"/>
<evidence type="ECO:0000259" key="2">
    <source>
        <dbReference type="Pfam" id="PF01408"/>
    </source>
</evidence>
<feature type="domain" description="Gfo/Idh/MocA-like oxidoreductase N-terminal" evidence="2">
    <location>
        <begin position="6"/>
        <end position="126"/>
    </location>
</feature>
<dbReference type="InterPro" id="IPR036291">
    <property type="entry name" value="NAD(P)-bd_dom_sf"/>
</dbReference>
<evidence type="ECO:0000313" key="3">
    <source>
        <dbReference type="EMBL" id="GAI98212.1"/>
    </source>
</evidence>
<sequence>MSALPIRCIFIGVKNRGSYIIDLCTSQKDKFEVEALVDKTTEIAQSEADRRNWQKIPCFSSLQQAINETEPDACIITSPACFHGMQMRTALNAGLHVFVAKPMTYDLKEAIYLVELAEKKSLCIVVDQQQQFSLTERTIAEWIRTGRFGKLGFVDFSIHRYRPQMLSFT</sequence>
<keyword evidence="1" id="KW-0560">Oxidoreductase</keyword>
<feature type="non-terminal residue" evidence="3">
    <location>
        <position position="169"/>
    </location>
</feature>
<dbReference type="EMBL" id="BARW01022330">
    <property type="protein sequence ID" value="GAI98212.1"/>
    <property type="molecule type" value="Genomic_DNA"/>
</dbReference>
<comment type="caution">
    <text evidence="3">The sequence shown here is derived from an EMBL/GenBank/DDBJ whole genome shotgun (WGS) entry which is preliminary data.</text>
</comment>
<dbReference type="GO" id="GO:0000166">
    <property type="term" value="F:nucleotide binding"/>
    <property type="evidence" value="ECO:0007669"/>
    <property type="project" value="InterPro"/>
</dbReference>
<dbReference type="Pfam" id="PF01408">
    <property type="entry name" value="GFO_IDH_MocA"/>
    <property type="match status" value="1"/>
</dbReference>
<dbReference type="PANTHER" id="PTHR43818">
    <property type="entry name" value="BCDNA.GH03377"/>
    <property type="match status" value="1"/>
</dbReference>
<gene>
    <name evidence="3" type="ORF">S12H4_37302</name>
</gene>
<name>X1SYQ0_9ZZZZ</name>
<accession>X1SYQ0</accession>
<evidence type="ECO:0000256" key="1">
    <source>
        <dbReference type="ARBA" id="ARBA00023002"/>
    </source>
</evidence>
<dbReference type="SUPFAM" id="SSF51735">
    <property type="entry name" value="NAD(P)-binding Rossmann-fold domains"/>
    <property type="match status" value="1"/>
</dbReference>
<dbReference type="GO" id="GO:0016491">
    <property type="term" value="F:oxidoreductase activity"/>
    <property type="evidence" value="ECO:0007669"/>
    <property type="project" value="UniProtKB-KW"/>
</dbReference>
<dbReference type="AlphaFoldDB" id="X1SYQ0"/>
<reference evidence="3" key="1">
    <citation type="journal article" date="2014" name="Front. Microbiol.">
        <title>High frequency of phylogenetically diverse reductive dehalogenase-homologous genes in deep subseafloor sedimentary metagenomes.</title>
        <authorList>
            <person name="Kawai M."/>
            <person name="Futagami T."/>
            <person name="Toyoda A."/>
            <person name="Takaki Y."/>
            <person name="Nishi S."/>
            <person name="Hori S."/>
            <person name="Arai W."/>
            <person name="Tsubouchi T."/>
            <person name="Morono Y."/>
            <person name="Uchiyama I."/>
            <person name="Ito T."/>
            <person name="Fujiyama A."/>
            <person name="Inagaki F."/>
            <person name="Takami H."/>
        </authorList>
    </citation>
    <scope>NUCLEOTIDE SEQUENCE</scope>
    <source>
        <strain evidence="3">Expedition CK06-06</strain>
    </source>
</reference>
<dbReference type="PANTHER" id="PTHR43818:SF11">
    <property type="entry name" value="BCDNA.GH03377"/>
    <property type="match status" value="1"/>
</dbReference>
<dbReference type="InterPro" id="IPR050463">
    <property type="entry name" value="Gfo/Idh/MocA_oxidrdct_glycsds"/>
</dbReference>
<protein>
    <recommendedName>
        <fullName evidence="2">Gfo/Idh/MocA-like oxidoreductase N-terminal domain-containing protein</fullName>
    </recommendedName>
</protein>
<organism evidence="3">
    <name type="scientific">marine sediment metagenome</name>
    <dbReference type="NCBI Taxonomy" id="412755"/>
    <lineage>
        <taxon>unclassified sequences</taxon>
        <taxon>metagenomes</taxon>
        <taxon>ecological metagenomes</taxon>
    </lineage>
</organism>
<dbReference type="Gene3D" id="3.40.50.720">
    <property type="entry name" value="NAD(P)-binding Rossmann-like Domain"/>
    <property type="match status" value="1"/>
</dbReference>